<dbReference type="RefSeq" id="WP_281000218.1">
    <property type="nucleotide sequence ID" value="NZ_CP069362.1"/>
</dbReference>
<proteinExistence type="predicted"/>
<dbReference type="Proteomes" id="UP001232493">
    <property type="component" value="Chromosome"/>
</dbReference>
<dbReference type="PANTHER" id="PTHR37163">
    <property type="entry name" value="CONSERVED PROTEIN"/>
    <property type="match status" value="1"/>
</dbReference>
<protein>
    <submittedName>
        <fullName evidence="1">DUF501 domain-containing protein</fullName>
    </submittedName>
</protein>
<reference evidence="1 2" key="1">
    <citation type="submission" date="2021-02" db="EMBL/GenBank/DDBJ databases">
        <title>Characterization of Marinitoga sp. nov. str. BP5-C20A.</title>
        <authorList>
            <person name="Erauso G."/>
            <person name="Postec A."/>
        </authorList>
    </citation>
    <scope>NUCLEOTIDE SEQUENCE [LARGE SCALE GENOMIC DNA]</scope>
    <source>
        <strain evidence="1 2">BP5-C20A</strain>
    </source>
</reference>
<organism evidence="1 2">
    <name type="scientific">Marinitoga aeolica</name>
    <dbReference type="NCBI Taxonomy" id="2809031"/>
    <lineage>
        <taxon>Bacteria</taxon>
        <taxon>Thermotogati</taxon>
        <taxon>Thermotogota</taxon>
        <taxon>Thermotogae</taxon>
        <taxon>Petrotogales</taxon>
        <taxon>Petrotogaceae</taxon>
        <taxon>Marinitoga</taxon>
    </lineage>
</organism>
<name>A0ABY8PSL5_9BACT</name>
<dbReference type="EMBL" id="CP069362">
    <property type="protein sequence ID" value="WGS65629.1"/>
    <property type="molecule type" value="Genomic_DNA"/>
</dbReference>
<evidence type="ECO:0000313" key="1">
    <source>
        <dbReference type="EMBL" id="WGS65629.1"/>
    </source>
</evidence>
<dbReference type="PANTHER" id="PTHR37163:SF1">
    <property type="entry name" value="DUF501 DOMAIN-CONTAINING PROTEIN"/>
    <property type="match status" value="1"/>
</dbReference>
<keyword evidence="2" id="KW-1185">Reference proteome</keyword>
<gene>
    <name evidence="1" type="ORF">JRV97_03485</name>
</gene>
<evidence type="ECO:0000313" key="2">
    <source>
        <dbReference type="Proteomes" id="UP001232493"/>
    </source>
</evidence>
<sequence length="171" mass="19838">MDITSVTKEDLEIIEKQIERKPNKIVSIPKRCSYGIPQVIESYPLKDGKPFPTLYWLTCPHLIKEVGKLESLGKIKEWEEEIKNNEDLRKKYLKAHIQEQKKRNSIIKGEEKWIKERLEKIGIGGISNFESIKCLHLQLASYLGGTDNPIGERVWNSIEKKECKNCICCLL</sequence>
<dbReference type="Pfam" id="PF04417">
    <property type="entry name" value="DUF501"/>
    <property type="match status" value="1"/>
</dbReference>
<dbReference type="InterPro" id="IPR007511">
    <property type="entry name" value="DUF501"/>
</dbReference>
<accession>A0ABY8PSL5</accession>